<evidence type="ECO:0000313" key="2">
    <source>
        <dbReference type="EMBL" id="TLE14912.1"/>
    </source>
</evidence>
<protein>
    <submittedName>
        <fullName evidence="2">Uncharacterized protein</fullName>
    </submittedName>
</protein>
<organism evidence="2 3">
    <name type="scientific">Helicobacter apodemus</name>
    <dbReference type="NCBI Taxonomy" id="135569"/>
    <lineage>
        <taxon>Bacteria</taxon>
        <taxon>Pseudomonadati</taxon>
        <taxon>Campylobacterota</taxon>
        <taxon>Epsilonproteobacteria</taxon>
        <taxon>Campylobacterales</taxon>
        <taxon>Helicobacteraceae</taxon>
        <taxon>Helicobacter</taxon>
    </lineage>
</organism>
<reference evidence="2 3" key="1">
    <citation type="journal article" date="2014" name="Genome Announc.">
        <title>Draft genome sequences of eight enterohepatic helicobacter species isolated from both laboratory and wild rodents.</title>
        <authorList>
            <person name="Sheh A."/>
            <person name="Shen Z."/>
            <person name="Fox J.G."/>
        </authorList>
    </citation>
    <scope>NUCLEOTIDE SEQUENCE [LARGE SCALE GENOMIC DNA]</scope>
    <source>
        <strain evidence="2 3">MIT-03-7007</strain>
    </source>
</reference>
<name>A0A4U8UE81_9HELI</name>
<proteinExistence type="predicted"/>
<feature type="region of interest" description="Disordered" evidence="1">
    <location>
        <begin position="126"/>
        <end position="158"/>
    </location>
</feature>
<gene>
    <name evidence="2" type="ORF">LS72_007725</name>
</gene>
<comment type="caution">
    <text evidence="2">The sequence shown here is derived from an EMBL/GenBank/DDBJ whole genome shotgun (WGS) entry which is preliminary data.</text>
</comment>
<dbReference type="Proteomes" id="UP000029920">
    <property type="component" value="Unassembled WGS sequence"/>
</dbReference>
<keyword evidence="3" id="KW-1185">Reference proteome</keyword>
<dbReference type="EMBL" id="JRPC02000020">
    <property type="protein sequence ID" value="TLE14912.1"/>
    <property type="molecule type" value="Genomic_DNA"/>
</dbReference>
<accession>A0A4U8UE81</accession>
<sequence length="158" mass="16908">MADYGSFQLVNSIFNPNKGSAVSSILSANRAANGLNPSANITQGLLNTGSANNPTTTSFLSKLGGGNALAGIGTAVSAFQAYASFTQGKKAFKEQKRMNDLLQKQYGIENARYQERKAEQDKANKIIADSASVVDNSKNTIPNPKPKPKEQPLPFERQ</sequence>
<evidence type="ECO:0000313" key="3">
    <source>
        <dbReference type="Proteomes" id="UP000029920"/>
    </source>
</evidence>
<dbReference type="AlphaFoldDB" id="A0A4U8UE81"/>
<evidence type="ECO:0000256" key="1">
    <source>
        <dbReference type="SAM" id="MobiDB-lite"/>
    </source>
</evidence>
<dbReference type="RefSeq" id="WP_034552109.1">
    <property type="nucleotide sequence ID" value="NZ_JRPC02000020.1"/>
</dbReference>